<dbReference type="EMBL" id="JAEPCM010000087">
    <property type="protein sequence ID" value="MCG7945351.1"/>
    <property type="molecule type" value="Genomic_DNA"/>
</dbReference>
<organism evidence="1 2">
    <name type="scientific">Candidatus Thiodiazotropha taylori</name>
    <dbReference type="NCBI Taxonomy" id="2792791"/>
    <lineage>
        <taxon>Bacteria</taxon>
        <taxon>Pseudomonadati</taxon>
        <taxon>Pseudomonadota</taxon>
        <taxon>Gammaproteobacteria</taxon>
        <taxon>Chromatiales</taxon>
        <taxon>Sedimenticolaceae</taxon>
        <taxon>Candidatus Thiodiazotropha</taxon>
    </lineage>
</organism>
<reference evidence="1" key="1">
    <citation type="journal article" date="2021" name="Proc. Natl. Acad. Sci. U.S.A.">
        <title>Global biogeography of chemosynthetic symbionts reveals both localized and globally distributed symbiont groups. .</title>
        <authorList>
            <person name="Osvatic J.T."/>
            <person name="Wilkins L.G.E."/>
            <person name="Leibrecht L."/>
            <person name="Leray M."/>
            <person name="Zauner S."/>
            <person name="Polzin J."/>
            <person name="Camacho Y."/>
            <person name="Gros O."/>
            <person name="van Gils J.A."/>
            <person name="Eisen J.A."/>
            <person name="Petersen J.M."/>
            <person name="Yuen B."/>
        </authorList>
    </citation>
    <scope>NUCLEOTIDE SEQUENCE</scope>
    <source>
        <strain evidence="1">MAGclacostrist064TRANS</strain>
    </source>
</reference>
<evidence type="ECO:0000313" key="1">
    <source>
        <dbReference type="EMBL" id="MCG7945351.1"/>
    </source>
</evidence>
<sequence>FDVESLLVLASQEVIDRLLDEESTHLAELEQFVGHPIKLQAEQLYSQEHYDVVLV</sequence>
<dbReference type="Gene3D" id="3.40.1260.20">
    <property type="entry name" value="Ribonuclease E, catalytic domain"/>
    <property type="match status" value="1"/>
</dbReference>
<feature type="non-terminal residue" evidence="1">
    <location>
        <position position="1"/>
    </location>
</feature>
<evidence type="ECO:0000313" key="2">
    <source>
        <dbReference type="Proteomes" id="UP000886667"/>
    </source>
</evidence>
<name>A0A9E4N266_9GAMM</name>
<dbReference type="AlphaFoldDB" id="A0A9E4N266"/>
<gene>
    <name evidence="1" type="ORF">JAZ07_03280</name>
</gene>
<protein>
    <submittedName>
        <fullName evidence="1">Rne/Rng family ribonuclease</fullName>
    </submittedName>
</protein>
<comment type="caution">
    <text evidence="1">The sequence shown here is derived from an EMBL/GenBank/DDBJ whole genome shotgun (WGS) entry which is preliminary data.</text>
</comment>
<accession>A0A9E4N266</accession>
<proteinExistence type="predicted"/>
<dbReference type="Proteomes" id="UP000886667">
    <property type="component" value="Unassembled WGS sequence"/>
</dbReference>